<protein>
    <submittedName>
        <fullName evidence="1">DUF4876 domain-containing protein</fullName>
    </submittedName>
</protein>
<accession>A0ABZ2YQW8</accession>
<organism evidence="1 2">
    <name type="scientific">Chitinophaga pollutisoli</name>
    <dbReference type="NCBI Taxonomy" id="3133966"/>
    <lineage>
        <taxon>Bacteria</taxon>
        <taxon>Pseudomonadati</taxon>
        <taxon>Bacteroidota</taxon>
        <taxon>Chitinophagia</taxon>
        <taxon>Chitinophagales</taxon>
        <taxon>Chitinophagaceae</taxon>
        <taxon>Chitinophaga</taxon>
    </lineage>
</organism>
<dbReference type="InterPro" id="IPR032627">
    <property type="entry name" value="DUF4876"/>
</dbReference>
<proteinExistence type="predicted"/>
<dbReference type="Proteomes" id="UP001485459">
    <property type="component" value="Chromosome"/>
</dbReference>
<keyword evidence="2" id="KW-1185">Reference proteome</keyword>
<dbReference type="RefSeq" id="WP_341836770.1">
    <property type="nucleotide sequence ID" value="NZ_CP149822.1"/>
</dbReference>
<name>A0ABZ2YQW8_9BACT</name>
<evidence type="ECO:0000313" key="1">
    <source>
        <dbReference type="EMBL" id="WZN41927.1"/>
    </source>
</evidence>
<reference evidence="2" key="1">
    <citation type="submission" date="2024-03" db="EMBL/GenBank/DDBJ databases">
        <title>Chitinophaga horti sp. nov., isolated from garden soil.</title>
        <authorList>
            <person name="Lee D.S."/>
            <person name="Han D.M."/>
            <person name="Baek J.H."/>
            <person name="Choi D.G."/>
            <person name="Jeon J.H."/>
            <person name="Jeon C.O."/>
        </authorList>
    </citation>
    <scope>NUCLEOTIDE SEQUENCE [LARGE SCALE GENOMIC DNA]</scope>
    <source>
        <strain evidence="2">GPA1</strain>
    </source>
</reference>
<evidence type="ECO:0000313" key="2">
    <source>
        <dbReference type="Proteomes" id="UP001485459"/>
    </source>
</evidence>
<dbReference type="EMBL" id="CP149822">
    <property type="protein sequence ID" value="WZN41927.1"/>
    <property type="molecule type" value="Genomic_DNA"/>
</dbReference>
<gene>
    <name evidence="1" type="ORF">WJU16_02615</name>
</gene>
<dbReference type="Pfam" id="PF16215">
    <property type="entry name" value="DUF4876"/>
    <property type="match status" value="1"/>
</dbReference>
<dbReference type="PROSITE" id="PS51257">
    <property type="entry name" value="PROKAR_LIPOPROTEIN"/>
    <property type="match status" value="1"/>
</dbReference>
<sequence>MKNATWLMAAAVLVTVLTGSCRKINEGLDTEKVGNYTIRVKAKSTMSNITNTEGLKVVFENFTEGFRKEDALGSDVTAVDGLIPGLYSINVSGRVEDANGDVFYLNGAKINFPVTKNDILVEIDVAGLKVSPLVFSEIFFAGTTPFYFRNQFYEVYNNSTDTIYLDGLYFANLTPTTATTTLPRWPEEDGNNFAYAERIWKVPGNGTEHPLAPGESFSMAQFAANHQLPQYSPTSPIDCSSSEFEFNMNNPNFPDQPAPDMEHVFYNGNAGKGTLPQYLVSVFGGAYVIFRVPEGEVYDPVNNPALKTRNLASTSTSVFAKVPIRYVLDAVEAGHNENMIAAKRVPSVLDAGMTYVGATYNSLGVARKVSDQKNDDGTPIYLDTNNSTEDFERGVKPQFRRHGARMPAWNHTK</sequence>